<feature type="transmembrane region" description="Helical" evidence="1">
    <location>
        <begin position="192"/>
        <end position="216"/>
    </location>
</feature>
<accession>H5TCA6</accession>
<feature type="transmembrane region" description="Helical" evidence="1">
    <location>
        <begin position="67"/>
        <end position="86"/>
    </location>
</feature>
<dbReference type="eggNOG" id="ENOG5033P56">
    <property type="taxonomic scope" value="Bacteria"/>
</dbReference>
<keyword evidence="1" id="KW-0812">Transmembrane</keyword>
<dbReference type="STRING" id="56804.BAE46_06845"/>
<keyword evidence="3" id="KW-1185">Reference proteome</keyword>
<comment type="caution">
    <text evidence="2">The sequence shown here is derived from an EMBL/GenBank/DDBJ whole genome shotgun (WGS) entry which is preliminary data.</text>
</comment>
<feature type="transmembrane region" description="Helical" evidence="1">
    <location>
        <begin position="125"/>
        <end position="147"/>
    </location>
</feature>
<evidence type="ECO:0000256" key="1">
    <source>
        <dbReference type="SAM" id="Phobius"/>
    </source>
</evidence>
<organism evidence="2 3">
    <name type="scientific">Glaciecola punicea ACAM 611</name>
    <dbReference type="NCBI Taxonomy" id="1121923"/>
    <lineage>
        <taxon>Bacteria</taxon>
        <taxon>Pseudomonadati</taxon>
        <taxon>Pseudomonadota</taxon>
        <taxon>Gammaproteobacteria</taxon>
        <taxon>Alteromonadales</taxon>
        <taxon>Alteromonadaceae</taxon>
        <taxon>Glaciecola</taxon>
    </lineage>
</organism>
<feature type="transmembrane region" description="Helical" evidence="1">
    <location>
        <begin position="288"/>
        <end position="306"/>
    </location>
</feature>
<name>H5TCA6_9ALTE</name>
<feature type="transmembrane region" description="Helical" evidence="1">
    <location>
        <begin position="228"/>
        <end position="248"/>
    </location>
</feature>
<dbReference type="EMBL" id="BAET01000019">
    <property type="protein sequence ID" value="GAB55933.1"/>
    <property type="molecule type" value="Genomic_DNA"/>
</dbReference>
<keyword evidence="1" id="KW-0472">Membrane</keyword>
<dbReference type="Proteomes" id="UP000053586">
    <property type="component" value="Unassembled WGS sequence"/>
</dbReference>
<dbReference type="AlphaFoldDB" id="H5TCA6"/>
<feature type="transmembrane region" description="Helical" evidence="1">
    <location>
        <begin position="12"/>
        <end position="30"/>
    </location>
</feature>
<feature type="transmembrane region" description="Helical" evidence="1">
    <location>
        <begin position="93"/>
        <end position="113"/>
    </location>
</feature>
<feature type="transmembrane region" description="Helical" evidence="1">
    <location>
        <begin position="159"/>
        <end position="180"/>
    </location>
</feature>
<protein>
    <submittedName>
        <fullName evidence="2">Uncharacterized protein</fullName>
    </submittedName>
</protein>
<feature type="transmembrane region" description="Helical" evidence="1">
    <location>
        <begin position="263"/>
        <end position="281"/>
    </location>
</feature>
<evidence type="ECO:0000313" key="2">
    <source>
        <dbReference type="EMBL" id="GAB55933.1"/>
    </source>
</evidence>
<gene>
    <name evidence="2" type="ORF">GPUN_1817</name>
</gene>
<proteinExistence type="predicted"/>
<reference evidence="2 3" key="2">
    <citation type="journal article" date="2017" name="Antonie Van Leeuwenhoek">
        <title>Rhizobium rhizosphaerae sp. nov., a novel species isolated from rice rhizosphere.</title>
        <authorList>
            <person name="Zhao J.J."/>
            <person name="Zhang J."/>
            <person name="Zhang R.J."/>
            <person name="Zhang C.W."/>
            <person name="Yin H.Q."/>
            <person name="Zhang X.X."/>
        </authorList>
    </citation>
    <scope>NUCLEOTIDE SEQUENCE [LARGE SCALE GENOMIC DNA]</scope>
    <source>
        <strain evidence="2 3">ACAM 611</strain>
    </source>
</reference>
<keyword evidence="1" id="KW-1133">Transmembrane helix</keyword>
<feature type="transmembrane region" description="Helical" evidence="1">
    <location>
        <begin position="312"/>
        <end position="327"/>
    </location>
</feature>
<reference evidence="2 3" key="1">
    <citation type="journal article" date="2012" name="J. Bacteriol.">
        <title>Genome sequence of proteorhodopsin-containing sea ice bacterium Glaciecola punicea ACAM 611T.</title>
        <authorList>
            <person name="Qin Q.-L."/>
            <person name="Xie B.-B."/>
            <person name="Shu Y.-L."/>
            <person name="Rong J.-C."/>
            <person name="Zhao D.-L."/>
            <person name="Zhang X.-Y."/>
            <person name="Chen X.-L."/>
            <person name="Zhou B.-C."/>
            <person name="Zhanga Y.-Z."/>
        </authorList>
    </citation>
    <scope>NUCLEOTIDE SEQUENCE [LARGE SCALE GENOMIC DNA]</scope>
    <source>
        <strain evidence="2 3">ACAM 611</strain>
    </source>
</reference>
<evidence type="ECO:0000313" key="3">
    <source>
        <dbReference type="Proteomes" id="UP000053586"/>
    </source>
</evidence>
<sequence>MILGRDYGWPALAAFTVFNVGGAMAMGFYFKNRSQQQDFENTHKPAIAIFSYITLAYQLFFMAWLGAVIGQVLLLPAVLLIAFVIYHTKKVITYWAQAFYVLSIGLFVGFLGSDWPPVEISAKGYWPHALLPLAIGFIFSPYLDITFHRAFKDSKNPKMSFLIGFGVLFLSLLGFVFFYATSLGNVFFNQAIPAAIIYPVVGFLVLQIGFTVAAHASELSTQRYLKPSLLGSSIAVFSVFCIGLLTMIKDSSIPWVNLPLEETLYKTFLFFYSLVFPLYLLLGKSKPLFLWVLAICTPAYSIGFLIGGEHSYSLTIGVAIIATVVVVKRQAQV</sequence>